<keyword evidence="3" id="KW-1185">Reference proteome</keyword>
<dbReference type="InterPro" id="IPR003779">
    <property type="entry name" value="CMD-like"/>
</dbReference>
<accession>A0A1W9YXQ0</accession>
<dbReference type="Gene3D" id="1.20.1290.10">
    <property type="entry name" value="AhpD-like"/>
    <property type="match status" value="1"/>
</dbReference>
<evidence type="ECO:0000259" key="1">
    <source>
        <dbReference type="Pfam" id="PF02627"/>
    </source>
</evidence>
<dbReference type="RefSeq" id="WP_083058024.1">
    <property type="nucleotide sequence ID" value="NZ_JACKVM010000005.1"/>
</dbReference>
<sequence>MTRVDPLPPKQWPAEMRDALAAMNPPVRRHPPLPTEGRPKGLNVLGAMAHHPELAHAFFTFNGHLLAATSLTPRQRELLILRTAVLRQSEYEWAQHVVIAGDVGISRDEVAQIAWGPDSSLWSTADATLLRCADELVHDGVVSETTWARLTGFLDTTQILDVIFTVGAYETLGWMLRSFGVELDEDVRAHLTGRSGEPS</sequence>
<dbReference type="PANTHER" id="PTHR34846">
    <property type="entry name" value="4-CARBOXYMUCONOLACTONE DECARBOXYLASE FAMILY PROTEIN (AFU_ORTHOLOGUE AFUA_6G11590)"/>
    <property type="match status" value="1"/>
</dbReference>
<dbReference type="OrthoDB" id="4704294at2"/>
<dbReference type="GO" id="GO:0051920">
    <property type="term" value="F:peroxiredoxin activity"/>
    <property type="evidence" value="ECO:0007669"/>
    <property type="project" value="InterPro"/>
</dbReference>
<protein>
    <submittedName>
        <fullName evidence="2">Carboxymuconolactone decarboxylase</fullName>
    </submittedName>
</protein>
<organism evidence="2 3">
    <name type="scientific">Mycolicibacterium bacteremicum</name>
    <name type="common">Mycobacterium bacteremicum</name>
    <dbReference type="NCBI Taxonomy" id="564198"/>
    <lineage>
        <taxon>Bacteria</taxon>
        <taxon>Bacillati</taxon>
        <taxon>Actinomycetota</taxon>
        <taxon>Actinomycetes</taxon>
        <taxon>Mycobacteriales</taxon>
        <taxon>Mycobacteriaceae</taxon>
        <taxon>Mycolicibacterium</taxon>
    </lineage>
</organism>
<feature type="domain" description="Carboxymuconolactone decarboxylase-like" evidence="1">
    <location>
        <begin position="52"/>
        <end position="133"/>
    </location>
</feature>
<dbReference type="AlphaFoldDB" id="A0A1W9YXQ0"/>
<dbReference type="Pfam" id="PF02627">
    <property type="entry name" value="CMD"/>
    <property type="match status" value="1"/>
</dbReference>
<proteinExistence type="predicted"/>
<comment type="caution">
    <text evidence="2">The sequence shown here is derived from an EMBL/GenBank/DDBJ whole genome shotgun (WGS) entry which is preliminary data.</text>
</comment>
<dbReference type="InterPro" id="IPR029032">
    <property type="entry name" value="AhpD-like"/>
</dbReference>
<dbReference type="PANTHER" id="PTHR34846:SF5">
    <property type="entry name" value="CARBOXYMUCONOLACTONE DECARBOXYLASE-LIKE DOMAIN-CONTAINING PROTEIN"/>
    <property type="match status" value="1"/>
</dbReference>
<gene>
    <name evidence="2" type="ORF">BST17_11615</name>
</gene>
<dbReference type="Proteomes" id="UP000192366">
    <property type="component" value="Unassembled WGS sequence"/>
</dbReference>
<dbReference type="STRING" id="564198.BST17_11615"/>
<evidence type="ECO:0000313" key="3">
    <source>
        <dbReference type="Proteomes" id="UP000192366"/>
    </source>
</evidence>
<dbReference type="SUPFAM" id="SSF69118">
    <property type="entry name" value="AhpD-like"/>
    <property type="match status" value="1"/>
</dbReference>
<reference evidence="2 3" key="1">
    <citation type="submission" date="2017-02" db="EMBL/GenBank/DDBJ databases">
        <title>The new phylogeny of genus Mycobacterium.</title>
        <authorList>
            <person name="Tortoli E."/>
            <person name="Trovato A."/>
            <person name="Cirillo D.M."/>
        </authorList>
    </citation>
    <scope>NUCLEOTIDE SEQUENCE [LARGE SCALE GENOMIC DNA]</scope>
    <source>
        <strain evidence="2 3">DSM 45578</strain>
    </source>
</reference>
<dbReference type="EMBL" id="MVHJ01000008">
    <property type="protein sequence ID" value="ORA04805.1"/>
    <property type="molecule type" value="Genomic_DNA"/>
</dbReference>
<evidence type="ECO:0000313" key="2">
    <source>
        <dbReference type="EMBL" id="ORA04805.1"/>
    </source>
</evidence>
<name>A0A1W9YXQ0_MYCBA</name>